<sequence length="704" mass="77661">MMMVKKRWSKLAWLFCAALLWTLILPGFSGTAQAAIPKLDNIRVALFIQTRETAPAVTFSIASPAQIGLRTPEGIRSWLSIEDGSPVRFSIDQFRIVMYESTELSAAKAVAEELAAIMNNRERAFVLSTVRNGAVVYQVTAGNYQSLQEANAAKERLLANYRASSLLNGFPVQITGPYHLSAGTFATEQEAKAVQSIYQERGIDAALVYHENADQMLVCSVWIGEAASSEQLEEVKNTALAAVPEFPLSAADHSQPYLYLRMDHTDDRAIPHYYFNAKNQKVWFTASVPGIKVHERYGRTYRGSMEITQYNDRLALINELPFEQYLYAVVSNEMGGSFPMEALKAQAVAARTYALQQGMKYGIAHISDTTYDQAYYGYGTETAAAVRAVDATKSEVVVNRKDHSLITPFYSSNAGGFTSHTDEVWGTAVDYLHSVPSPDDVAEQGRHTWHRVITPSGLVGYVRQDLVRTAGTTAAGLTTVSVIEPSVNVRPSPDTSGTPITQVKQGDVLIVLETMKESNPYSWVSVTWKADQLLSRINQYARAPIAGELRSLHVAERGISGRVISVVANGHEKVQVSYPDAYRTVMGGLRSTRFDIDQTNDLTILAAGNLTANVKDMYPAAELYVLTGHSASTAQPVQGEYLYAMNGKQEIRTGTLDPRFRFIGRGYGHGLGMSQYGAKALAEIGYDYQKILQYYYKDVQVIRG</sequence>
<dbReference type="GO" id="GO:0030435">
    <property type="term" value="P:sporulation resulting in formation of a cellular spore"/>
    <property type="evidence" value="ECO:0007669"/>
    <property type="project" value="InterPro"/>
</dbReference>
<dbReference type="InterPro" id="IPR013486">
    <property type="entry name" value="SpoIID/LytB"/>
</dbReference>
<evidence type="ECO:0000256" key="1">
    <source>
        <dbReference type="SAM" id="SignalP"/>
    </source>
</evidence>
<gene>
    <name evidence="3" type="ORF">PRECH8_21850</name>
</gene>
<name>A0A916QHC5_9BACL</name>
<keyword evidence="4" id="KW-1185">Reference proteome</keyword>
<dbReference type="NCBIfam" id="TIGR02669">
    <property type="entry name" value="SpoIID_LytB"/>
    <property type="match status" value="1"/>
</dbReference>
<dbReference type="InterPro" id="IPR013693">
    <property type="entry name" value="SpoIID/LytB_N"/>
</dbReference>
<keyword evidence="1" id="KW-0732">Signal</keyword>
<dbReference type="Gene3D" id="2.30.30.40">
    <property type="entry name" value="SH3 Domains"/>
    <property type="match status" value="1"/>
</dbReference>
<dbReference type="RefSeq" id="WP_200967108.1">
    <property type="nucleotide sequence ID" value="NZ_BMAQ01000030.1"/>
</dbReference>
<proteinExistence type="predicted"/>
<protein>
    <recommendedName>
        <fullName evidence="2">Sporulation stage II protein D amidase enhancer LytB N-terminal domain-containing protein</fullName>
    </recommendedName>
</protein>
<feature type="signal peptide" evidence="1">
    <location>
        <begin position="1"/>
        <end position="34"/>
    </location>
</feature>
<reference evidence="3" key="1">
    <citation type="submission" date="2020-08" db="EMBL/GenBank/DDBJ databases">
        <authorList>
            <person name="Uke A."/>
            <person name="Chhe C."/>
            <person name="Baramee S."/>
            <person name="Kosugi A."/>
        </authorList>
    </citation>
    <scope>NUCLEOTIDE SEQUENCE</scope>
    <source>
        <strain evidence="3">DA-C8</strain>
    </source>
</reference>
<dbReference type="GO" id="GO:0030288">
    <property type="term" value="C:outer membrane-bounded periplasmic space"/>
    <property type="evidence" value="ECO:0007669"/>
    <property type="project" value="TreeGrafter"/>
</dbReference>
<reference evidence="3" key="2">
    <citation type="journal article" date="2021" name="Data Brief">
        <title>Draft genome sequence data of the facultative, thermophilic, xylanolytic bacterium Paenibacillus sp. strain DA-C8.</title>
        <authorList>
            <person name="Chhe C."/>
            <person name="Uke A."/>
            <person name="Baramee S."/>
            <person name="Ungkulpasvich U."/>
            <person name="Tachaapaikoon C."/>
            <person name="Pason P."/>
            <person name="Waeonukul R."/>
            <person name="Ratanakhanokchai K."/>
            <person name="Kosugi A."/>
        </authorList>
    </citation>
    <scope>NUCLEOTIDE SEQUENCE</scope>
    <source>
        <strain evidence="3">DA-C8</strain>
    </source>
</reference>
<feature type="domain" description="Sporulation stage II protein D amidase enhancer LytB N-terminal" evidence="2">
    <location>
        <begin position="310"/>
        <end position="397"/>
    </location>
</feature>
<dbReference type="Proteomes" id="UP000654993">
    <property type="component" value="Unassembled WGS sequence"/>
</dbReference>
<dbReference type="PANTHER" id="PTHR30032">
    <property type="entry name" value="N-ACETYLMURAMOYL-L-ALANINE AMIDASE-RELATED"/>
    <property type="match status" value="1"/>
</dbReference>
<dbReference type="PANTHER" id="PTHR30032:SF4">
    <property type="entry name" value="AMIDASE ENHANCER"/>
    <property type="match status" value="1"/>
</dbReference>
<accession>A0A916QHC5</accession>
<evidence type="ECO:0000259" key="2">
    <source>
        <dbReference type="Pfam" id="PF08486"/>
    </source>
</evidence>
<feature type="chain" id="PRO_5038123269" description="Sporulation stage II protein D amidase enhancer LytB N-terminal domain-containing protein" evidence="1">
    <location>
        <begin position="35"/>
        <end position="704"/>
    </location>
</feature>
<organism evidence="3 4">
    <name type="scientific">Insulibacter thermoxylanivorax</name>
    <dbReference type="NCBI Taxonomy" id="2749268"/>
    <lineage>
        <taxon>Bacteria</taxon>
        <taxon>Bacillati</taxon>
        <taxon>Bacillota</taxon>
        <taxon>Bacilli</taxon>
        <taxon>Bacillales</taxon>
        <taxon>Paenibacillaceae</taxon>
        <taxon>Insulibacter</taxon>
    </lineage>
</organism>
<comment type="caution">
    <text evidence="3">The sequence shown here is derived from an EMBL/GenBank/DDBJ whole genome shotgun (WGS) entry which is preliminary data.</text>
</comment>
<evidence type="ECO:0000313" key="4">
    <source>
        <dbReference type="Proteomes" id="UP000654993"/>
    </source>
</evidence>
<dbReference type="InterPro" id="IPR051922">
    <property type="entry name" value="Bact_Sporulation_Assoc"/>
</dbReference>
<dbReference type="EMBL" id="BMAQ01000030">
    <property type="protein sequence ID" value="GFR38889.1"/>
    <property type="molecule type" value="Genomic_DNA"/>
</dbReference>
<dbReference type="AlphaFoldDB" id="A0A916QHC5"/>
<dbReference type="Pfam" id="PF08486">
    <property type="entry name" value="SpoIID"/>
    <property type="match status" value="1"/>
</dbReference>
<evidence type="ECO:0000313" key="3">
    <source>
        <dbReference type="EMBL" id="GFR38889.1"/>
    </source>
</evidence>